<evidence type="ECO:0000256" key="5">
    <source>
        <dbReference type="SAM" id="MobiDB-lite"/>
    </source>
</evidence>
<dbReference type="EMBL" id="BRYB01003521">
    <property type="protein sequence ID" value="GMI38177.1"/>
    <property type="molecule type" value="Genomic_DNA"/>
</dbReference>
<feature type="zinc finger region" description="C3H1-type" evidence="4">
    <location>
        <begin position="4"/>
        <end position="38"/>
    </location>
</feature>
<protein>
    <recommendedName>
        <fullName evidence="10">RING-type E3 ubiquitin transferase</fullName>
    </recommendedName>
</protein>
<proteinExistence type="predicted"/>
<evidence type="ECO:0008006" key="10">
    <source>
        <dbReference type="Google" id="ProtNLM"/>
    </source>
</evidence>
<feature type="compositionally biased region" description="Pro residues" evidence="5">
    <location>
        <begin position="129"/>
        <end position="139"/>
    </location>
</feature>
<evidence type="ECO:0000256" key="4">
    <source>
        <dbReference type="PROSITE-ProRule" id="PRU00723"/>
    </source>
</evidence>
<organism evidence="8 9">
    <name type="scientific">Tetraparma gracilis</name>
    <dbReference type="NCBI Taxonomy" id="2962635"/>
    <lineage>
        <taxon>Eukaryota</taxon>
        <taxon>Sar</taxon>
        <taxon>Stramenopiles</taxon>
        <taxon>Ochrophyta</taxon>
        <taxon>Bolidophyceae</taxon>
        <taxon>Parmales</taxon>
        <taxon>Triparmaceae</taxon>
        <taxon>Tetraparma</taxon>
    </lineage>
</organism>
<dbReference type="Pfam" id="PF14608">
    <property type="entry name" value="zf-CCCH_2"/>
    <property type="match status" value="3"/>
</dbReference>
<dbReference type="PANTHER" id="PTHR11224">
    <property type="entry name" value="MAKORIN-RELATED"/>
    <property type="match status" value="1"/>
</dbReference>
<dbReference type="Pfam" id="PF13639">
    <property type="entry name" value="zf-RING_2"/>
    <property type="match status" value="1"/>
</dbReference>
<dbReference type="Gene3D" id="4.10.1000.10">
    <property type="entry name" value="Zinc finger, CCCH-type"/>
    <property type="match status" value="1"/>
</dbReference>
<feature type="region of interest" description="Disordered" evidence="5">
    <location>
        <begin position="221"/>
        <end position="245"/>
    </location>
</feature>
<evidence type="ECO:0000256" key="3">
    <source>
        <dbReference type="ARBA" id="ARBA00022833"/>
    </source>
</evidence>
<feature type="region of interest" description="Disordered" evidence="5">
    <location>
        <begin position="35"/>
        <end position="61"/>
    </location>
</feature>
<reference evidence="8 9" key="1">
    <citation type="journal article" date="2023" name="Commun. Biol.">
        <title>Genome analysis of Parmales, the sister group of diatoms, reveals the evolutionary specialization of diatoms from phago-mixotrophs to photoautotrophs.</title>
        <authorList>
            <person name="Ban H."/>
            <person name="Sato S."/>
            <person name="Yoshikawa S."/>
            <person name="Yamada K."/>
            <person name="Nakamura Y."/>
            <person name="Ichinomiya M."/>
            <person name="Sato N."/>
            <person name="Blanc-Mathieu R."/>
            <person name="Endo H."/>
            <person name="Kuwata A."/>
            <person name="Ogata H."/>
        </authorList>
    </citation>
    <scope>NUCLEOTIDE SEQUENCE [LARGE SCALE GENOMIC DNA]</scope>
</reference>
<dbReference type="PANTHER" id="PTHR11224:SF10">
    <property type="entry name" value="IP09428P-RELATED"/>
    <property type="match status" value="1"/>
</dbReference>
<dbReference type="Proteomes" id="UP001165060">
    <property type="component" value="Unassembled WGS sequence"/>
</dbReference>
<evidence type="ECO:0000259" key="6">
    <source>
        <dbReference type="PROSITE" id="PS50089"/>
    </source>
</evidence>
<keyword evidence="9" id="KW-1185">Reference proteome</keyword>
<dbReference type="SMART" id="SM00184">
    <property type="entry name" value="RING"/>
    <property type="match status" value="1"/>
</dbReference>
<comment type="caution">
    <text evidence="8">The sequence shown here is derived from an EMBL/GenBank/DDBJ whole genome shotgun (WGS) entry which is preliminary data.</text>
</comment>
<accession>A0ABQ6N2S9</accession>
<dbReference type="PROSITE" id="PS50103">
    <property type="entry name" value="ZF_C3H1"/>
    <property type="match status" value="3"/>
</dbReference>
<evidence type="ECO:0000313" key="8">
    <source>
        <dbReference type="EMBL" id="GMI38177.1"/>
    </source>
</evidence>
<gene>
    <name evidence="8" type="ORF">TeGR_g12639</name>
</gene>
<dbReference type="InterPro" id="IPR001841">
    <property type="entry name" value="Znf_RING"/>
</dbReference>
<feature type="region of interest" description="Disordered" evidence="5">
    <location>
        <begin position="99"/>
        <end position="141"/>
    </location>
</feature>
<dbReference type="SMART" id="SM00356">
    <property type="entry name" value="ZnF_C3H1"/>
    <property type="match status" value="4"/>
</dbReference>
<evidence type="ECO:0000259" key="7">
    <source>
        <dbReference type="PROSITE" id="PS50103"/>
    </source>
</evidence>
<sequence length="396" mass="41281">MSSDPSAPPCRFFFASVASRGRAGCTMGAACRFSHSAPSAASPNPAQPRAQPRAAPGQPPGSIDAMCRYLPRCAAGASCPFRHSAYDADERGRRRLWEQAQQRAKNAPAKNAPAAEPAARPPASSSRPAHPPAPPPAPAAAPELCEEVAWELPGDAAAPTFYGAPGVYPPPPPAAPFLRPPAAPPLPAAARKPGVDASAIKCPMLRKGACRFGKACRFDHEGIEPPAAPPPTPATPVPAPAPAASSPPPQECAICFSPILSDFGLLPSCLHPFHYSCLRSWRSSSSLPAAVDAVRSCPVCRVKSHYIVQSPSAVTTPAAHATVLAAHRLRCSQVDCRAHDRGRGRCPHGASCFYRHRGEDGSKGVEGTGGIRVTVDEEGLTKGVSGIRLNEFLDGI</sequence>
<evidence type="ECO:0000256" key="1">
    <source>
        <dbReference type="ARBA" id="ARBA00022723"/>
    </source>
</evidence>
<feature type="domain" description="RING-type" evidence="6">
    <location>
        <begin position="252"/>
        <end position="301"/>
    </location>
</feature>
<feature type="compositionally biased region" description="Low complexity" evidence="5">
    <location>
        <begin position="36"/>
        <end position="61"/>
    </location>
</feature>
<dbReference type="InterPro" id="IPR013083">
    <property type="entry name" value="Znf_RING/FYVE/PHD"/>
</dbReference>
<keyword evidence="2 4" id="KW-0863">Zinc-finger</keyword>
<keyword evidence="3 4" id="KW-0862">Zinc</keyword>
<feature type="zinc finger region" description="C3H1-type" evidence="4">
    <location>
        <begin position="196"/>
        <end position="223"/>
    </location>
</feature>
<feature type="compositionally biased region" description="Pro residues" evidence="5">
    <location>
        <begin position="226"/>
        <end position="245"/>
    </location>
</feature>
<keyword evidence="1 4" id="KW-0479">Metal-binding</keyword>
<feature type="compositionally biased region" description="Low complexity" evidence="5">
    <location>
        <begin position="104"/>
        <end position="128"/>
    </location>
</feature>
<feature type="domain" description="C3H1-type" evidence="7">
    <location>
        <begin position="4"/>
        <end position="38"/>
    </location>
</feature>
<dbReference type="PRINTS" id="PR01217">
    <property type="entry name" value="PRICHEXTENSN"/>
</dbReference>
<name>A0ABQ6N2S9_9STRA</name>
<feature type="domain" description="C3H1-type" evidence="7">
    <location>
        <begin position="330"/>
        <end position="359"/>
    </location>
</feature>
<dbReference type="Gene3D" id="3.30.40.10">
    <property type="entry name" value="Zinc/RING finger domain, C3HC4 (zinc finger)"/>
    <property type="match status" value="1"/>
</dbReference>
<feature type="zinc finger region" description="C3H1-type" evidence="4">
    <location>
        <begin position="330"/>
        <end position="359"/>
    </location>
</feature>
<dbReference type="PROSITE" id="PS50089">
    <property type="entry name" value="ZF_RING_2"/>
    <property type="match status" value="1"/>
</dbReference>
<evidence type="ECO:0000256" key="2">
    <source>
        <dbReference type="ARBA" id="ARBA00022771"/>
    </source>
</evidence>
<feature type="domain" description="C3H1-type" evidence="7">
    <location>
        <begin position="196"/>
        <end position="223"/>
    </location>
</feature>
<dbReference type="SUPFAM" id="SSF57850">
    <property type="entry name" value="RING/U-box"/>
    <property type="match status" value="1"/>
</dbReference>
<dbReference type="InterPro" id="IPR045072">
    <property type="entry name" value="MKRN-like"/>
</dbReference>
<evidence type="ECO:0000313" key="9">
    <source>
        <dbReference type="Proteomes" id="UP001165060"/>
    </source>
</evidence>
<dbReference type="InterPro" id="IPR000571">
    <property type="entry name" value="Znf_CCCH"/>
</dbReference>